<gene>
    <name evidence="1" type="ORF">PanWU01x14_207890</name>
</gene>
<dbReference type="Proteomes" id="UP000237105">
    <property type="component" value="Unassembled WGS sequence"/>
</dbReference>
<dbReference type="AlphaFoldDB" id="A0A2P5BV75"/>
<sequence>MERCSKLIHTSTFIPPSWGKQSMVICKYSACFNLQDNTDAGVHIMESNKSVEQFVMSKHVGFNLMNIINAVEHFDRLCASFRGKNNKTKWKTSRKRKENDKNKHYHLKSSLCAVIQKTK</sequence>
<evidence type="ECO:0000313" key="2">
    <source>
        <dbReference type="Proteomes" id="UP000237105"/>
    </source>
</evidence>
<dbReference type="OrthoDB" id="10564845at2759"/>
<reference evidence="2" key="1">
    <citation type="submission" date="2016-06" db="EMBL/GenBank/DDBJ databases">
        <title>Parallel loss of symbiosis genes in relatives of nitrogen-fixing non-legume Parasponia.</title>
        <authorList>
            <person name="Van Velzen R."/>
            <person name="Holmer R."/>
            <person name="Bu F."/>
            <person name="Rutten L."/>
            <person name="Van Zeijl A."/>
            <person name="Liu W."/>
            <person name="Santuari L."/>
            <person name="Cao Q."/>
            <person name="Sharma T."/>
            <person name="Shen D."/>
            <person name="Roswanjaya Y."/>
            <person name="Wardhani T."/>
            <person name="Kalhor M.S."/>
            <person name="Jansen J."/>
            <person name="Van den Hoogen J."/>
            <person name="Gungor B."/>
            <person name="Hartog M."/>
            <person name="Hontelez J."/>
            <person name="Verver J."/>
            <person name="Yang W.-C."/>
            <person name="Schijlen E."/>
            <person name="Repin R."/>
            <person name="Schilthuizen M."/>
            <person name="Schranz E."/>
            <person name="Heidstra R."/>
            <person name="Miyata K."/>
            <person name="Fedorova E."/>
            <person name="Kohlen W."/>
            <person name="Bisseling T."/>
            <person name="Smit S."/>
            <person name="Geurts R."/>
        </authorList>
    </citation>
    <scope>NUCLEOTIDE SEQUENCE [LARGE SCALE GENOMIC DNA]</scope>
    <source>
        <strain evidence="2">cv. WU1-14</strain>
    </source>
</reference>
<protein>
    <submittedName>
        <fullName evidence="1">Uncharacterized protein</fullName>
    </submittedName>
</protein>
<name>A0A2P5BV75_PARAD</name>
<organism evidence="1 2">
    <name type="scientific">Parasponia andersonii</name>
    <name type="common">Sponia andersonii</name>
    <dbReference type="NCBI Taxonomy" id="3476"/>
    <lineage>
        <taxon>Eukaryota</taxon>
        <taxon>Viridiplantae</taxon>
        <taxon>Streptophyta</taxon>
        <taxon>Embryophyta</taxon>
        <taxon>Tracheophyta</taxon>
        <taxon>Spermatophyta</taxon>
        <taxon>Magnoliopsida</taxon>
        <taxon>eudicotyledons</taxon>
        <taxon>Gunneridae</taxon>
        <taxon>Pentapetalae</taxon>
        <taxon>rosids</taxon>
        <taxon>fabids</taxon>
        <taxon>Rosales</taxon>
        <taxon>Cannabaceae</taxon>
        <taxon>Parasponia</taxon>
    </lineage>
</organism>
<proteinExistence type="predicted"/>
<keyword evidence="2" id="KW-1185">Reference proteome</keyword>
<comment type="caution">
    <text evidence="1">The sequence shown here is derived from an EMBL/GenBank/DDBJ whole genome shotgun (WGS) entry which is preliminary data.</text>
</comment>
<accession>A0A2P5BV75</accession>
<dbReference type="EMBL" id="JXTB01000216">
    <property type="protein sequence ID" value="PON52679.1"/>
    <property type="molecule type" value="Genomic_DNA"/>
</dbReference>
<evidence type="ECO:0000313" key="1">
    <source>
        <dbReference type="EMBL" id="PON52679.1"/>
    </source>
</evidence>